<dbReference type="GO" id="GO:1901135">
    <property type="term" value="P:carbohydrate derivative metabolic process"/>
    <property type="evidence" value="ECO:0007669"/>
    <property type="project" value="InterPro"/>
</dbReference>
<organism evidence="2 3">
    <name type="scientific">Thermanaerothrix daxensis</name>
    <dbReference type="NCBI Taxonomy" id="869279"/>
    <lineage>
        <taxon>Bacteria</taxon>
        <taxon>Bacillati</taxon>
        <taxon>Chloroflexota</taxon>
        <taxon>Anaerolineae</taxon>
        <taxon>Anaerolineales</taxon>
        <taxon>Anaerolineaceae</taxon>
        <taxon>Thermanaerothrix</taxon>
    </lineage>
</organism>
<dbReference type="Proteomes" id="UP000050544">
    <property type="component" value="Unassembled WGS sequence"/>
</dbReference>
<sequence length="208" mass="21598">MTDAQTLSPDTIIALAKEVIQREAEAVASLTSQFDQSYVEVVRVILACEGHVLVAGAGTSHAVAYRLAHLLSCCGTPALFIHPGDAQHGGGGAVTARDVLLLISKGGETQEINNLAHIARQRGATVVAITENLGSTLAQLSDYVVRVSAPPDVDPYGMIATGSSLVNAAWGDALCAVLLNLRGYTKEEFGKTHPGGAVGKKLSEQGIL</sequence>
<dbReference type="InterPro" id="IPR050986">
    <property type="entry name" value="GutQ/KpsF_isomerases"/>
</dbReference>
<dbReference type="Gene3D" id="3.40.50.10490">
    <property type="entry name" value="Glucose-6-phosphate isomerase like protein, domain 1"/>
    <property type="match status" value="1"/>
</dbReference>
<dbReference type="Pfam" id="PF01380">
    <property type="entry name" value="SIS"/>
    <property type="match status" value="1"/>
</dbReference>
<dbReference type="PROSITE" id="PS51464">
    <property type="entry name" value="SIS"/>
    <property type="match status" value="1"/>
</dbReference>
<accession>A0A0P6XFX3</accession>
<comment type="caution">
    <text evidence="2">The sequence shown here is derived from an EMBL/GenBank/DDBJ whole genome shotgun (WGS) entry which is preliminary data.</text>
</comment>
<proteinExistence type="predicted"/>
<dbReference type="GO" id="GO:0097367">
    <property type="term" value="F:carbohydrate derivative binding"/>
    <property type="evidence" value="ECO:0007669"/>
    <property type="project" value="InterPro"/>
</dbReference>
<name>A0A0P6XFX3_9CHLR</name>
<dbReference type="SUPFAM" id="SSF53697">
    <property type="entry name" value="SIS domain"/>
    <property type="match status" value="1"/>
</dbReference>
<dbReference type="EMBL" id="LGKO01000006">
    <property type="protein sequence ID" value="KPL82172.1"/>
    <property type="molecule type" value="Genomic_DNA"/>
</dbReference>
<feature type="domain" description="SIS" evidence="1">
    <location>
        <begin position="41"/>
        <end position="184"/>
    </location>
</feature>
<reference evidence="2 3" key="1">
    <citation type="submission" date="2015-07" db="EMBL/GenBank/DDBJ databases">
        <title>Whole genome sequence of Thermanaerothrix daxensis DSM 23592.</title>
        <authorList>
            <person name="Hemp J."/>
            <person name="Ward L.M."/>
            <person name="Pace L.A."/>
            <person name="Fischer W.W."/>
        </authorList>
    </citation>
    <scope>NUCLEOTIDE SEQUENCE [LARGE SCALE GENOMIC DNA]</scope>
    <source>
        <strain evidence="2 3">GNS-1</strain>
    </source>
</reference>
<dbReference type="RefSeq" id="WP_054522713.1">
    <property type="nucleotide sequence ID" value="NZ_LGKO01000006.1"/>
</dbReference>
<dbReference type="PANTHER" id="PTHR42745:SF1">
    <property type="entry name" value="ARABINOSE 5-PHOSPHATE ISOMERASE KDSD"/>
    <property type="match status" value="1"/>
</dbReference>
<dbReference type="InterPro" id="IPR001347">
    <property type="entry name" value="SIS_dom"/>
</dbReference>
<dbReference type="STRING" id="869279.SE15_13925"/>
<dbReference type="PANTHER" id="PTHR42745">
    <property type="match status" value="1"/>
</dbReference>
<dbReference type="OrthoDB" id="9762536at2"/>
<dbReference type="InterPro" id="IPR046348">
    <property type="entry name" value="SIS_dom_sf"/>
</dbReference>
<evidence type="ECO:0000313" key="2">
    <source>
        <dbReference type="EMBL" id="KPL82172.1"/>
    </source>
</evidence>
<evidence type="ECO:0000313" key="3">
    <source>
        <dbReference type="Proteomes" id="UP000050544"/>
    </source>
</evidence>
<keyword evidence="3" id="KW-1185">Reference proteome</keyword>
<protein>
    <recommendedName>
        <fullName evidence="1">SIS domain-containing protein</fullName>
    </recommendedName>
</protein>
<evidence type="ECO:0000259" key="1">
    <source>
        <dbReference type="PROSITE" id="PS51464"/>
    </source>
</evidence>
<gene>
    <name evidence="2" type="ORF">SE15_13925</name>
</gene>
<dbReference type="AlphaFoldDB" id="A0A0P6XFX3"/>